<evidence type="ECO:0000313" key="1">
    <source>
        <dbReference type="EMBL" id="GAA4391157.1"/>
    </source>
</evidence>
<reference evidence="2" key="1">
    <citation type="journal article" date="2019" name="Int. J. Syst. Evol. Microbiol.">
        <title>The Global Catalogue of Microorganisms (GCM) 10K type strain sequencing project: providing services to taxonomists for standard genome sequencing and annotation.</title>
        <authorList>
            <consortium name="The Broad Institute Genomics Platform"/>
            <consortium name="The Broad Institute Genome Sequencing Center for Infectious Disease"/>
            <person name="Wu L."/>
            <person name="Ma J."/>
        </authorList>
    </citation>
    <scope>NUCLEOTIDE SEQUENCE [LARGE SCALE GENOMIC DNA]</scope>
    <source>
        <strain evidence="2">JCM 17924</strain>
    </source>
</reference>
<evidence type="ECO:0000313" key="2">
    <source>
        <dbReference type="Proteomes" id="UP001500454"/>
    </source>
</evidence>
<dbReference type="InterPro" id="IPR021866">
    <property type="entry name" value="SpoIIAA-like"/>
</dbReference>
<comment type="caution">
    <text evidence="1">The sequence shown here is derived from an EMBL/GenBank/DDBJ whole genome shotgun (WGS) entry which is preliminary data.</text>
</comment>
<accession>A0ABP8JHX5</accession>
<proteinExistence type="predicted"/>
<name>A0ABP8JHX5_9BACT</name>
<organism evidence="1 2">
    <name type="scientific">Hymenobacter koreensis</name>
    <dbReference type="NCBI Taxonomy" id="1084523"/>
    <lineage>
        <taxon>Bacteria</taxon>
        <taxon>Pseudomonadati</taxon>
        <taxon>Bacteroidota</taxon>
        <taxon>Cytophagia</taxon>
        <taxon>Cytophagales</taxon>
        <taxon>Hymenobacteraceae</taxon>
        <taxon>Hymenobacter</taxon>
    </lineage>
</organism>
<gene>
    <name evidence="1" type="ORF">GCM10023186_40170</name>
</gene>
<dbReference type="Proteomes" id="UP001500454">
    <property type="component" value="Unassembled WGS sequence"/>
</dbReference>
<dbReference type="Pfam" id="PF11964">
    <property type="entry name" value="SpoIIAA-like"/>
    <property type="match status" value="1"/>
</dbReference>
<protein>
    <recommendedName>
        <fullName evidence="3">STAS/SEC14 domain-containing protein</fullName>
    </recommendedName>
</protein>
<evidence type="ECO:0008006" key="3">
    <source>
        <dbReference type="Google" id="ProtNLM"/>
    </source>
</evidence>
<dbReference type="EMBL" id="BAABHA010000015">
    <property type="protein sequence ID" value="GAA4391157.1"/>
    <property type="molecule type" value="Genomic_DNA"/>
</dbReference>
<dbReference type="RefSeq" id="WP_345227115.1">
    <property type="nucleotide sequence ID" value="NZ_BAABHA010000015.1"/>
</dbReference>
<sequence>MILYENAHLRILYDGRLRLLEAHWLGPASSDEFRRSQTHLLDLAERYQARAWLGDLRRLPGILPLDQIWLEQNWFPRFLKLGLEKLAIVNADDPFSRADVAAVAEAAKAPQHPGRPDVRYFNDVSEAREWVSTPLSVARLPRLG</sequence>
<keyword evidence="2" id="KW-1185">Reference proteome</keyword>